<evidence type="ECO:0000313" key="3">
    <source>
        <dbReference type="EMBL" id="KXZ49282.1"/>
    </source>
</evidence>
<dbReference type="Gene3D" id="3.90.1410.10">
    <property type="entry name" value="set domain protein methyltransferase, domain 1"/>
    <property type="match status" value="1"/>
</dbReference>
<dbReference type="InterPro" id="IPR050600">
    <property type="entry name" value="SETD3_SETD6_MTase"/>
</dbReference>
<dbReference type="InterPro" id="IPR001214">
    <property type="entry name" value="SET_dom"/>
</dbReference>
<evidence type="ECO:0000259" key="2">
    <source>
        <dbReference type="Pfam" id="PF00856"/>
    </source>
</evidence>
<dbReference type="AlphaFoldDB" id="A0A150GHF6"/>
<gene>
    <name evidence="3" type="ORF">GPECTOR_22g876</name>
</gene>
<keyword evidence="4" id="KW-1185">Reference proteome</keyword>
<evidence type="ECO:0000256" key="1">
    <source>
        <dbReference type="SAM" id="MobiDB-lite"/>
    </source>
</evidence>
<dbReference type="CDD" id="cd10527">
    <property type="entry name" value="SET_LSMT"/>
    <property type="match status" value="1"/>
</dbReference>
<feature type="domain" description="SET" evidence="2">
    <location>
        <begin position="32"/>
        <end position="242"/>
    </location>
</feature>
<dbReference type="Proteomes" id="UP000075714">
    <property type="component" value="Unassembled WGS sequence"/>
</dbReference>
<dbReference type="GO" id="GO:0016279">
    <property type="term" value="F:protein-lysine N-methyltransferase activity"/>
    <property type="evidence" value="ECO:0007669"/>
    <property type="project" value="TreeGrafter"/>
</dbReference>
<dbReference type="Pfam" id="PF00856">
    <property type="entry name" value="SET"/>
    <property type="match status" value="1"/>
</dbReference>
<dbReference type="PANTHER" id="PTHR13271">
    <property type="entry name" value="UNCHARACTERIZED PUTATIVE METHYLTRANSFERASE"/>
    <property type="match status" value="1"/>
</dbReference>
<feature type="region of interest" description="Disordered" evidence="1">
    <location>
        <begin position="1"/>
        <end position="35"/>
    </location>
</feature>
<reference evidence="4" key="1">
    <citation type="journal article" date="2016" name="Nat. Commun.">
        <title>The Gonium pectorale genome demonstrates co-option of cell cycle regulation during the evolution of multicellularity.</title>
        <authorList>
            <person name="Hanschen E.R."/>
            <person name="Marriage T.N."/>
            <person name="Ferris P.J."/>
            <person name="Hamaji T."/>
            <person name="Toyoda A."/>
            <person name="Fujiyama A."/>
            <person name="Neme R."/>
            <person name="Noguchi H."/>
            <person name="Minakuchi Y."/>
            <person name="Suzuki M."/>
            <person name="Kawai-Toyooka H."/>
            <person name="Smith D.R."/>
            <person name="Sparks H."/>
            <person name="Anderson J."/>
            <person name="Bakaric R."/>
            <person name="Luria V."/>
            <person name="Karger A."/>
            <person name="Kirschner M.W."/>
            <person name="Durand P.M."/>
            <person name="Michod R.E."/>
            <person name="Nozaki H."/>
            <person name="Olson B.J."/>
        </authorList>
    </citation>
    <scope>NUCLEOTIDE SEQUENCE [LARGE SCALE GENOMIC DNA]</scope>
    <source>
        <strain evidence="4">NIES-2863</strain>
    </source>
</reference>
<accession>A0A150GHF6</accession>
<dbReference type="PANTHER" id="PTHR13271:SF154">
    <property type="entry name" value="GRIP DOMAIN-CONTAINING PROTEIN"/>
    <property type="match status" value="1"/>
</dbReference>
<organism evidence="3 4">
    <name type="scientific">Gonium pectorale</name>
    <name type="common">Green alga</name>
    <dbReference type="NCBI Taxonomy" id="33097"/>
    <lineage>
        <taxon>Eukaryota</taxon>
        <taxon>Viridiplantae</taxon>
        <taxon>Chlorophyta</taxon>
        <taxon>core chlorophytes</taxon>
        <taxon>Chlorophyceae</taxon>
        <taxon>CS clade</taxon>
        <taxon>Chlamydomonadales</taxon>
        <taxon>Volvocaceae</taxon>
        <taxon>Gonium</taxon>
    </lineage>
</organism>
<evidence type="ECO:0000313" key="4">
    <source>
        <dbReference type="Proteomes" id="UP000075714"/>
    </source>
</evidence>
<dbReference type="EMBL" id="LSYV01000023">
    <property type="protein sequence ID" value="KXZ49282.1"/>
    <property type="molecule type" value="Genomic_DNA"/>
</dbReference>
<proteinExistence type="predicted"/>
<sequence length="271" mass="28983">MASPALFGGGGGGEGQVGGGGGAGGGGPPPLRGLRADAAVAPGDVVLHVPHGLLISYDTARESDLGKVLAALPLGLGDDSIALIWSCVERREPEAEHAPFWAALPERFATLLSAPEPLLGLLEGTPLHVEATRARQHLRESFTSSGPAFASLLAAYPDYFKPEWFSWEAYLWAAELWYSYGIQIQFPDGAIRTCLAPFLGLMNHHPLPHVVHFSKVDPQSGCLRVRAFRPCAAGRQLFLSYGPIPNAKLLLFYGFAIQGNPADETELELQH</sequence>
<dbReference type="InterPro" id="IPR046341">
    <property type="entry name" value="SET_dom_sf"/>
</dbReference>
<protein>
    <recommendedName>
        <fullName evidence="2">SET domain-containing protein</fullName>
    </recommendedName>
</protein>
<comment type="caution">
    <text evidence="3">The sequence shown here is derived from an EMBL/GenBank/DDBJ whole genome shotgun (WGS) entry which is preliminary data.</text>
</comment>
<dbReference type="OrthoDB" id="341421at2759"/>
<dbReference type="SUPFAM" id="SSF82199">
    <property type="entry name" value="SET domain"/>
    <property type="match status" value="1"/>
</dbReference>
<feature type="compositionally biased region" description="Gly residues" evidence="1">
    <location>
        <begin position="7"/>
        <end position="26"/>
    </location>
</feature>
<name>A0A150GHF6_GONPE</name>